<organism evidence="2 3">
    <name type="scientific">Winogradskya humida</name>
    <dbReference type="NCBI Taxonomy" id="113566"/>
    <lineage>
        <taxon>Bacteria</taxon>
        <taxon>Bacillati</taxon>
        <taxon>Actinomycetota</taxon>
        <taxon>Actinomycetes</taxon>
        <taxon>Micromonosporales</taxon>
        <taxon>Micromonosporaceae</taxon>
        <taxon>Winogradskya</taxon>
    </lineage>
</organism>
<keyword evidence="3" id="KW-1185">Reference proteome</keyword>
<dbReference type="Proteomes" id="UP000603200">
    <property type="component" value="Unassembled WGS sequence"/>
</dbReference>
<proteinExistence type="predicted"/>
<sequence>MSTASGRPGMESDIYWLLTGTSSAAASAATVGEADNRRRSDHDEAAVAAESAEWR</sequence>
<feature type="region of interest" description="Disordered" evidence="1">
    <location>
        <begin position="29"/>
        <end position="55"/>
    </location>
</feature>
<gene>
    <name evidence="2" type="ORF">Ahu01nite_017220</name>
</gene>
<evidence type="ECO:0000256" key="1">
    <source>
        <dbReference type="SAM" id="MobiDB-lite"/>
    </source>
</evidence>
<dbReference type="EMBL" id="BOMN01000022">
    <property type="protein sequence ID" value="GIE18620.1"/>
    <property type="molecule type" value="Genomic_DNA"/>
</dbReference>
<name>A0ABQ3ZJ65_9ACTN</name>
<evidence type="ECO:0000313" key="2">
    <source>
        <dbReference type="EMBL" id="GIE18620.1"/>
    </source>
</evidence>
<feature type="compositionally biased region" description="Basic and acidic residues" evidence="1">
    <location>
        <begin position="34"/>
        <end position="45"/>
    </location>
</feature>
<reference evidence="2 3" key="1">
    <citation type="submission" date="2021-01" db="EMBL/GenBank/DDBJ databases">
        <title>Whole genome shotgun sequence of Actinoplanes humidus NBRC 14915.</title>
        <authorList>
            <person name="Komaki H."/>
            <person name="Tamura T."/>
        </authorList>
    </citation>
    <scope>NUCLEOTIDE SEQUENCE [LARGE SCALE GENOMIC DNA]</scope>
    <source>
        <strain evidence="2 3">NBRC 14915</strain>
    </source>
</reference>
<protein>
    <submittedName>
        <fullName evidence="2">Uncharacterized protein</fullName>
    </submittedName>
</protein>
<comment type="caution">
    <text evidence="2">The sequence shown here is derived from an EMBL/GenBank/DDBJ whole genome shotgun (WGS) entry which is preliminary data.</text>
</comment>
<accession>A0ABQ3ZJ65</accession>
<evidence type="ECO:0000313" key="3">
    <source>
        <dbReference type="Proteomes" id="UP000603200"/>
    </source>
</evidence>